<organism evidence="1">
    <name type="scientific">marine sediment metagenome</name>
    <dbReference type="NCBI Taxonomy" id="412755"/>
    <lineage>
        <taxon>unclassified sequences</taxon>
        <taxon>metagenomes</taxon>
        <taxon>ecological metagenomes</taxon>
    </lineage>
</organism>
<reference evidence="1" key="1">
    <citation type="journal article" date="2014" name="Front. Microbiol.">
        <title>High frequency of phylogenetically diverse reductive dehalogenase-homologous genes in deep subseafloor sedimentary metagenomes.</title>
        <authorList>
            <person name="Kawai M."/>
            <person name="Futagami T."/>
            <person name="Toyoda A."/>
            <person name="Takaki Y."/>
            <person name="Nishi S."/>
            <person name="Hori S."/>
            <person name="Arai W."/>
            <person name="Tsubouchi T."/>
            <person name="Morono Y."/>
            <person name="Uchiyama I."/>
            <person name="Ito T."/>
            <person name="Fujiyama A."/>
            <person name="Inagaki F."/>
            <person name="Takami H."/>
        </authorList>
    </citation>
    <scope>NUCLEOTIDE SEQUENCE</scope>
    <source>
        <strain evidence="1">Expedition CK06-06</strain>
    </source>
</reference>
<proteinExistence type="predicted"/>
<accession>X0YGP8</accession>
<name>X0YGP8_9ZZZZ</name>
<dbReference type="AlphaFoldDB" id="X0YGP8"/>
<sequence length="50" mass="5938">KKGDGDIWRHGFVREITIDNRPQGFRVLTKYELPYYSKDELSENQALQPQ</sequence>
<dbReference type="EMBL" id="BART01008550">
    <property type="protein sequence ID" value="GAG55065.1"/>
    <property type="molecule type" value="Genomic_DNA"/>
</dbReference>
<comment type="caution">
    <text evidence="1">The sequence shown here is derived from an EMBL/GenBank/DDBJ whole genome shotgun (WGS) entry which is preliminary data.</text>
</comment>
<evidence type="ECO:0000313" key="1">
    <source>
        <dbReference type="EMBL" id="GAG55065.1"/>
    </source>
</evidence>
<protein>
    <submittedName>
        <fullName evidence="1">Uncharacterized protein</fullName>
    </submittedName>
</protein>
<gene>
    <name evidence="1" type="ORF">S01H4_19208</name>
</gene>
<feature type="non-terminal residue" evidence="1">
    <location>
        <position position="1"/>
    </location>
</feature>